<evidence type="ECO:0000256" key="1">
    <source>
        <dbReference type="SAM" id="MobiDB-lite"/>
    </source>
</evidence>
<dbReference type="Gene3D" id="1.10.1410.10">
    <property type="match status" value="2"/>
</dbReference>
<feature type="domain" description="Poly(A) RNA polymerase mitochondrial-like central palm" evidence="2">
    <location>
        <begin position="445"/>
        <end position="587"/>
    </location>
</feature>
<dbReference type="SUPFAM" id="SSF81301">
    <property type="entry name" value="Nucleotidyltransferase"/>
    <property type="match status" value="1"/>
</dbReference>
<gene>
    <name evidence="3" type="ORF">DFH94DRAFT_721480</name>
</gene>
<comment type="caution">
    <text evidence="3">The sequence shown here is derived from an EMBL/GenBank/DDBJ whole genome shotgun (WGS) entry which is preliminary data.</text>
</comment>
<dbReference type="InterPro" id="IPR054708">
    <property type="entry name" value="MTPAP-like_central"/>
</dbReference>
<evidence type="ECO:0000313" key="4">
    <source>
        <dbReference type="Proteomes" id="UP000759537"/>
    </source>
</evidence>
<dbReference type="Pfam" id="PF22600">
    <property type="entry name" value="MTPAP-like_central"/>
    <property type="match status" value="1"/>
</dbReference>
<name>A0A9P5N0F4_9AGAM</name>
<feature type="compositionally biased region" description="Acidic residues" evidence="1">
    <location>
        <begin position="779"/>
        <end position="790"/>
    </location>
</feature>
<feature type="region of interest" description="Disordered" evidence="1">
    <location>
        <begin position="775"/>
        <end position="814"/>
    </location>
</feature>
<dbReference type="PANTHER" id="PTHR12271">
    <property type="entry name" value="POLY A POLYMERASE CID PAP -RELATED"/>
    <property type="match status" value="1"/>
</dbReference>
<dbReference type="OrthoDB" id="2274644at2759"/>
<keyword evidence="4" id="KW-1185">Reference proteome</keyword>
<protein>
    <recommendedName>
        <fullName evidence="2">Poly(A) RNA polymerase mitochondrial-like central palm domain-containing protein</fullName>
    </recommendedName>
</protein>
<sequence length="932" mass="106009">MSKYHPQVYYDARSLLDALVPSQEKQKARRALRRRIRDIIRSYTEHEFDVEDFGMRKYAEDVDIAPLELVIVDKDQPSGLHPGTDFRNLPDVYHPSCVAALLQEHGFDGIVQSPDAQRRDNIQGNWKRGDPPPSTEDSAFRWPQYRRSSKPEIIYPAVLEATTPEPFRLTLPCPTIRHTFNLLQLYCRRNPLLSLMISLVYIWMRSWDIKEIRPVTLSLLVIRFFQEEEVLRLRDTGRLTSVSAELAQASVHYTTTAWMPFDAREGPNQPILLDICHALFPDSYPTRDFSVVLLRFLRWIVSQKFHHIRTGDDERWPILRINHPNLNSASRRFADEIRTFDVTKLPWSRHQLIVPDPFVPTHNHAFNVHRSTLHYLSVLAEACASLLGTARPLHTIFGPHYQPEIVAEQRSRCSSPSLVRPKVSGPPIGIRMERQQYFSDPRVREELLNLHDTISPGQPVRDKRRRTIAKVESSIRSHFGQGYRVEAFGSTQYGVDGPTSDLDLVVIDPDRMTGFAPDVDLSVLPQIYKISEVSRILQQSGFKILQRVPMANVPIVKFKDPSTDIQCDLNINDQLGTINTSLIRHYCDILPMLRPLLFAIKSWARPLGYNSPAGAFGKPITFSSYTLTIMTIGLLQTRGMLPNLQEGTELPEGRTFWLRTKTQERIHCDARWKKVQHWTPLIVEVEQALEDWFQYWGHEHDYRNNLISVRWGGVVPREVPCDRKESESLRDGPFSDFRSSSNTIAGQGAAGKSPLKGERSEEKALLEADAKVLEGQNSGEEEAPESEGDSTDGLPLTGASKDEDGEVEDEFNDTGEAEHLVTPADEDEFDVAPEAGDEPQPSHWQSDVLCVADPFVPTKNLAGPIRPNVIVRFREDCQRVVMRLGMGGNLRALMWFDPRTRPPSPTPQPRARRRQQAQEGGRGGRGRTRGGG</sequence>
<dbReference type="GO" id="GO:0031123">
    <property type="term" value="P:RNA 3'-end processing"/>
    <property type="evidence" value="ECO:0007669"/>
    <property type="project" value="TreeGrafter"/>
</dbReference>
<feature type="region of interest" description="Disordered" evidence="1">
    <location>
        <begin position="896"/>
        <end position="932"/>
    </location>
</feature>
<dbReference type="GO" id="GO:0010605">
    <property type="term" value="P:negative regulation of macromolecule metabolic process"/>
    <property type="evidence" value="ECO:0007669"/>
    <property type="project" value="UniProtKB-ARBA"/>
</dbReference>
<proteinExistence type="predicted"/>
<feature type="region of interest" description="Disordered" evidence="1">
    <location>
        <begin position="118"/>
        <end position="139"/>
    </location>
</feature>
<accession>A0A9P5N0F4</accession>
<dbReference type="Proteomes" id="UP000759537">
    <property type="component" value="Unassembled WGS sequence"/>
</dbReference>
<reference evidence="3" key="1">
    <citation type="submission" date="2019-10" db="EMBL/GenBank/DDBJ databases">
        <authorList>
            <consortium name="DOE Joint Genome Institute"/>
            <person name="Kuo A."/>
            <person name="Miyauchi S."/>
            <person name="Kiss E."/>
            <person name="Drula E."/>
            <person name="Kohler A."/>
            <person name="Sanchez-Garcia M."/>
            <person name="Andreopoulos B."/>
            <person name="Barry K.W."/>
            <person name="Bonito G."/>
            <person name="Buee M."/>
            <person name="Carver A."/>
            <person name="Chen C."/>
            <person name="Cichocki N."/>
            <person name="Clum A."/>
            <person name="Culley D."/>
            <person name="Crous P.W."/>
            <person name="Fauchery L."/>
            <person name="Girlanda M."/>
            <person name="Hayes R."/>
            <person name="Keri Z."/>
            <person name="LaButti K."/>
            <person name="Lipzen A."/>
            <person name="Lombard V."/>
            <person name="Magnuson J."/>
            <person name="Maillard F."/>
            <person name="Morin E."/>
            <person name="Murat C."/>
            <person name="Nolan M."/>
            <person name="Ohm R."/>
            <person name="Pangilinan J."/>
            <person name="Pereira M."/>
            <person name="Perotto S."/>
            <person name="Peter M."/>
            <person name="Riley R."/>
            <person name="Sitrit Y."/>
            <person name="Stielow B."/>
            <person name="Szollosi G."/>
            <person name="Zifcakova L."/>
            <person name="Stursova M."/>
            <person name="Spatafora J.W."/>
            <person name="Tedersoo L."/>
            <person name="Vaario L.-M."/>
            <person name="Yamada A."/>
            <person name="Yan M."/>
            <person name="Wang P."/>
            <person name="Xu J."/>
            <person name="Bruns T."/>
            <person name="Baldrian P."/>
            <person name="Vilgalys R."/>
            <person name="Henrissat B."/>
            <person name="Grigoriev I.V."/>
            <person name="Hibbett D."/>
            <person name="Nagy L.G."/>
            <person name="Martin F.M."/>
        </authorList>
    </citation>
    <scope>NUCLEOTIDE SEQUENCE</scope>
    <source>
        <strain evidence="3">Prilba</strain>
    </source>
</reference>
<reference evidence="3" key="2">
    <citation type="journal article" date="2020" name="Nat. Commun.">
        <title>Large-scale genome sequencing of mycorrhizal fungi provides insights into the early evolution of symbiotic traits.</title>
        <authorList>
            <person name="Miyauchi S."/>
            <person name="Kiss E."/>
            <person name="Kuo A."/>
            <person name="Drula E."/>
            <person name="Kohler A."/>
            <person name="Sanchez-Garcia M."/>
            <person name="Morin E."/>
            <person name="Andreopoulos B."/>
            <person name="Barry K.W."/>
            <person name="Bonito G."/>
            <person name="Buee M."/>
            <person name="Carver A."/>
            <person name="Chen C."/>
            <person name="Cichocki N."/>
            <person name="Clum A."/>
            <person name="Culley D."/>
            <person name="Crous P.W."/>
            <person name="Fauchery L."/>
            <person name="Girlanda M."/>
            <person name="Hayes R.D."/>
            <person name="Keri Z."/>
            <person name="LaButti K."/>
            <person name="Lipzen A."/>
            <person name="Lombard V."/>
            <person name="Magnuson J."/>
            <person name="Maillard F."/>
            <person name="Murat C."/>
            <person name="Nolan M."/>
            <person name="Ohm R.A."/>
            <person name="Pangilinan J."/>
            <person name="Pereira M.F."/>
            <person name="Perotto S."/>
            <person name="Peter M."/>
            <person name="Pfister S."/>
            <person name="Riley R."/>
            <person name="Sitrit Y."/>
            <person name="Stielow J.B."/>
            <person name="Szollosi G."/>
            <person name="Zifcakova L."/>
            <person name="Stursova M."/>
            <person name="Spatafora J.W."/>
            <person name="Tedersoo L."/>
            <person name="Vaario L.M."/>
            <person name="Yamada A."/>
            <person name="Yan M."/>
            <person name="Wang P."/>
            <person name="Xu J."/>
            <person name="Bruns T."/>
            <person name="Baldrian P."/>
            <person name="Vilgalys R."/>
            <person name="Dunand C."/>
            <person name="Henrissat B."/>
            <person name="Grigoriev I.V."/>
            <person name="Hibbett D."/>
            <person name="Nagy L.G."/>
            <person name="Martin F.M."/>
        </authorList>
    </citation>
    <scope>NUCLEOTIDE SEQUENCE</scope>
    <source>
        <strain evidence="3">Prilba</strain>
    </source>
</reference>
<dbReference type="InterPro" id="IPR043519">
    <property type="entry name" value="NT_sf"/>
</dbReference>
<feature type="region of interest" description="Disordered" evidence="1">
    <location>
        <begin position="722"/>
        <end position="762"/>
    </location>
</feature>
<organism evidence="3 4">
    <name type="scientific">Russula ochroleuca</name>
    <dbReference type="NCBI Taxonomy" id="152965"/>
    <lineage>
        <taxon>Eukaryota</taxon>
        <taxon>Fungi</taxon>
        <taxon>Dikarya</taxon>
        <taxon>Basidiomycota</taxon>
        <taxon>Agaricomycotina</taxon>
        <taxon>Agaricomycetes</taxon>
        <taxon>Russulales</taxon>
        <taxon>Russulaceae</taxon>
        <taxon>Russula</taxon>
    </lineage>
</organism>
<dbReference type="GO" id="GO:0016779">
    <property type="term" value="F:nucleotidyltransferase activity"/>
    <property type="evidence" value="ECO:0007669"/>
    <property type="project" value="UniProtKB-ARBA"/>
</dbReference>
<dbReference type="CDD" id="cd05402">
    <property type="entry name" value="NT_PAP_TUTase"/>
    <property type="match status" value="1"/>
</dbReference>
<feature type="compositionally biased region" description="Acidic residues" evidence="1">
    <location>
        <begin position="803"/>
        <end position="814"/>
    </location>
</feature>
<dbReference type="PANTHER" id="PTHR12271:SF40">
    <property type="entry name" value="POLY(A) RNA POLYMERASE GLD2"/>
    <property type="match status" value="1"/>
</dbReference>
<evidence type="ECO:0000259" key="2">
    <source>
        <dbReference type="Pfam" id="PF22600"/>
    </source>
</evidence>
<dbReference type="SUPFAM" id="SSF81631">
    <property type="entry name" value="PAP/OAS1 substrate-binding domain"/>
    <property type="match status" value="2"/>
</dbReference>
<dbReference type="Gene3D" id="3.30.460.10">
    <property type="entry name" value="Beta Polymerase, domain 2"/>
    <property type="match status" value="1"/>
</dbReference>
<evidence type="ECO:0000313" key="3">
    <source>
        <dbReference type="EMBL" id="KAF8483399.1"/>
    </source>
</evidence>
<dbReference type="EMBL" id="WHVB01000004">
    <property type="protein sequence ID" value="KAF8483399.1"/>
    <property type="molecule type" value="Genomic_DNA"/>
</dbReference>
<dbReference type="AlphaFoldDB" id="A0A9P5N0F4"/>